<dbReference type="EMBL" id="JGVK01000029">
    <property type="protein sequence ID" value="KEY90967.1"/>
    <property type="molecule type" value="Genomic_DNA"/>
</dbReference>
<dbReference type="PROSITE" id="PS50111">
    <property type="entry name" value="CHEMOTAXIS_TRANSDUC_2"/>
    <property type="match status" value="1"/>
</dbReference>
<dbReference type="InterPro" id="IPR033479">
    <property type="entry name" value="dCache_1"/>
</dbReference>
<protein>
    <submittedName>
        <fullName evidence="16">Methyl-accepting chemotaxis protein tlpA</fullName>
    </submittedName>
</protein>
<keyword evidence="7 12" id="KW-0472">Membrane</keyword>
<dbReference type="CDD" id="cd12913">
    <property type="entry name" value="PDC1_MCP_like"/>
    <property type="match status" value="1"/>
</dbReference>
<evidence type="ECO:0000259" key="14">
    <source>
        <dbReference type="PROSITE" id="PS50192"/>
    </source>
</evidence>
<keyword evidence="6 12" id="KW-1133">Transmembrane helix</keyword>
<feature type="domain" description="T-SNARE coiled-coil homology" evidence="14">
    <location>
        <begin position="541"/>
        <end position="589"/>
    </location>
</feature>
<keyword evidence="5 12" id="KW-0812">Transmembrane</keyword>
<keyword evidence="11" id="KW-0175">Coiled coil</keyword>
<dbReference type="Pfam" id="PF02743">
    <property type="entry name" value="dCache_1"/>
    <property type="match status" value="1"/>
</dbReference>
<gene>
    <name evidence="16" type="primary">tlpA</name>
    <name evidence="16" type="ORF">CF67_06041</name>
</gene>
<evidence type="ECO:0000256" key="12">
    <source>
        <dbReference type="SAM" id="Phobius"/>
    </source>
</evidence>
<keyword evidence="2" id="KW-1003">Cell membrane</keyword>
<dbReference type="SUPFAM" id="SSF103190">
    <property type="entry name" value="Sensory domain-like"/>
    <property type="match status" value="1"/>
</dbReference>
<comment type="subcellular location">
    <subcellularLocation>
        <location evidence="1">Cell inner membrane</location>
        <topology evidence="1">Multi-pass membrane protein</topology>
    </subcellularLocation>
</comment>
<proteinExistence type="inferred from homology"/>
<dbReference type="STRING" id="1179155.CF67_06041"/>
<evidence type="ECO:0000313" key="16">
    <source>
        <dbReference type="EMBL" id="KEY90967.1"/>
    </source>
</evidence>
<evidence type="ECO:0000256" key="7">
    <source>
        <dbReference type="ARBA" id="ARBA00023136"/>
    </source>
</evidence>
<evidence type="ECO:0000256" key="6">
    <source>
        <dbReference type="ARBA" id="ARBA00022989"/>
    </source>
</evidence>
<comment type="caution">
    <text evidence="16">The sequence shown here is derived from an EMBL/GenBank/DDBJ whole genome shotgun (WGS) entry which is preliminary data.</text>
</comment>
<evidence type="ECO:0000313" key="17">
    <source>
        <dbReference type="Proteomes" id="UP000053784"/>
    </source>
</evidence>
<dbReference type="CDD" id="cd11386">
    <property type="entry name" value="MCP_signal"/>
    <property type="match status" value="1"/>
</dbReference>
<keyword evidence="17" id="KW-1185">Reference proteome</keyword>
<feature type="domain" description="Methyl-accepting transducer" evidence="13">
    <location>
        <begin position="354"/>
        <end position="590"/>
    </location>
</feature>
<feature type="transmembrane region" description="Helical" evidence="12">
    <location>
        <begin position="277"/>
        <end position="298"/>
    </location>
</feature>
<evidence type="ECO:0000256" key="10">
    <source>
        <dbReference type="PROSITE-ProRule" id="PRU00284"/>
    </source>
</evidence>
<dbReference type="Pfam" id="PF00672">
    <property type="entry name" value="HAMP"/>
    <property type="match status" value="1"/>
</dbReference>
<evidence type="ECO:0000256" key="4">
    <source>
        <dbReference type="ARBA" id="ARBA00022519"/>
    </source>
</evidence>
<evidence type="ECO:0000256" key="11">
    <source>
        <dbReference type="SAM" id="Coils"/>
    </source>
</evidence>
<keyword evidence="4" id="KW-0997">Cell inner membrane</keyword>
<evidence type="ECO:0000256" key="2">
    <source>
        <dbReference type="ARBA" id="ARBA00022475"/>
    </source>
</evidence>
<evidence type="ECO:0000256" key="1">
    <source>
        <dbReference type="ARBA" id="ARBA00004429"/>
    </source>
</evidence>
<dbReference type="Pfam" id="PF00015">
    <property type="entry name" value="MCPsignal"/>
    <property type="match status" value="1"/>
</dbReference>
<dbReference type="InterPro" id="IPR003660">
    <property type="entry name" value="HAMP_dom"/>
</dbReference>
<dbReference type="eggNOG" id="COG0840">
    <property type="taxonomic scope" value="Bacteria"/>
</dbReference>
<evidence type="ECO:0000256" key="5">
    <source>
        <dbReference type="ARBA" id="ARBA00022692"/>
    </source>
</evidence>
<keyword evidence="8 10" id="KW-0807">Transducer</keyword>
<dbReference type="OrthoDB" id="2489132at2"/>
<feature type="coiled-coil region" evidence="11">
    <location>
        <begin position="362"/>
        <end position="389"/>
    </location>
</feature>
<name>A0A084CMD8_9GAMM</name>
<dbReference type="SUPFAM" id="SSF58104">
    <property type="entry name" value="Methyl-accepting chemotaxis protein (MCP) signaling domain"/>
    <property type="match status" value="1"/>
</dbReference>
<dbReference type="PANTHER" id="PTHR32089:SF117">
    <property type="entry name" value="METHYL ACCEPTING SENSORY TRANSDUCER WITH CACHE_1 SMALL MOLECULE BINDING DOMAIN"/>
    <property type="match status" value="1"/>
</dbReference>
<dbReference type="InterPro" id="IPR004089">
    <property type="entry name" value="MCPsignal_dom"/>
</dbReference>
<dbReference type="Gene3D" id="3.30.450.20">
    <property type="entry name" value="PAS domain"/>
    <property type="match status" value="2"/>
</dbReference>
<dbReference type="CDD" id="cd18774">
    <property type="entry name" value="PDC2_HK_sensor"/>
    <property type="match status" value="1"/>
</dbReference>
<dbReference type="PANTHER" id="PTHR32089">
    <property type="entry name" value="METHYL-ACCEPTING CHEMOTAXIS PROTEIN MCPB"/>
    <property type="match status" value="1"/>
</dbReference>
<dbReference type="RefSeq" id="WP_034414925.1">
    <property type="nucleotide sequence ID" value="NZ_JGVK01000029.1"/>
</dbReference>
<evidence type="ECO:0000256" key="3">
    <source>
        <dbReference type="ARBA" id="ARBA00022500"/>
    </source>
</evidence>
<dbReference type="InterPro" id="IPR029151">
    <property type="entry name" value="Sensor-like_sf"/>
</dbReference>
<dbReference type="PROSITE" id="PS50192">
    <property type="entry name" value="T_SNARE"/>
    <property type="match status" value="1"/>
</dbReference>
<dbReference type="CDD" id="cd06225">
    <property type="entry name" value="HAMP"/>
    <property type="match status" value="1"/>
</dbReference>
<sequence>MRNTIKFKIQIAIAIIIAIVSTVQAFISVNQLKQETTSAINSEIKNVSATTSRYIGNWLEIHGNMMLANEFAILELDNADREMLITKKAGNFLSVYAGFSDGSIAYGDKTEDWPKDYDPRNRPWYRDAISKQELIITKPYKDFDGSIVISFAKAFSGSKTGVLAADLTISSIIDEVLNIKLDHDGFAFLVDGHNNIVAYQNETLSQKPITHLNSALTIQRMNELSNSSHISTLPWPNKRDKLLLVSSIPNTDWLLGIGIDKNMAFKSVSKQITFTTIAPIILYIFIAAISTWIITHLLQPLKILSKALQELSEGEGDLTQRVDIKRMDEIGELAKYVNHFLNQLQNMFRGIVDHTQKLSIQANQASQISEEAANQIENQQNDINQIATAIHEMSSTSAEVARHAALTANASQASADACSDGQHVIQQNQEAILSLANQVSGAANIIGELESNTQSINQILSTIQDIAEQTNLLALNAAIEAARAGEQGRGFAVVADEVRVLSQRTHGSTEEIRTMIETLQQNTRQAVNSMETSTKLADTSVNYAEKAQNSLSKITSAITEINDMALQISNAAEEQRTVSEDISRNTQGVKDASDTLATQAVRSSESAINMNEATKSMRQQIQRFKV</sequence>
<organism evidence="16 17">
    <name type="scientific">Candidatus Photodesmus blepharonis</name>
    <dbReference type="NCBI Taxonomy" id="1179155"/>
    <lineage>
        <taxon>Bacteria</taxon>
        <taxon>Pseudomonadati</taxon>
        <taxon>Pseudomonadota</taxon>
        <taxon>Gammaproteobacteria</taxon>
        <taxon>Vibrionales</taxon>
        <taxon>Vibrionaceae</taxon>
        <taxon>Candidatus Photodesmus</taxon>
    </lineage>
</organism>
<feature type="domain" description="HAMP" evidence="15">
    <location>
        <begin position="295"/>
        <end position="349"/>
    </location>
</feature>
<dbReference type="GO" id="GO:0005886">
    <property type="term" value="C:plasma membrane"/>
    <property type="evidence" value="ECO:0007669"/>
    <property type="project" value="UniProtKB-SubCell"/>
</dbReference>
<dbReference type="InterPro" id="IPR000727">
    <property type="entry name" value="T_SNARE_dom"/>
</dbReference>
<dbReference type="Gene3D" id="1.10.287.950">
    <property type="entry name" value="Methyl-accepting chemotaxis protein"/>
    <property type="match status" value="1"/>
</dbReference>
<dbReference type="SMART" id="SM00283">
    <property type="entry name" value="MA"/>
    <property type="match status" value="1"/>
</dbReference>
<dbReference type="AlphaFoldDB" id="A0A084CMD8"/>
<dbReference type="GO" id="GO:0007165">
    <property type="term" value="P:signal transduction"/>
    <property type="evidence" value="ECO:0007669"/>
    <property type="project" value="UniProtKB-KW"/>
</dbReference>
<dbReference type="GO" id="GO:0006935">
    <property type="term" value="P:chemotaxis"/>
    <property type="evidence" value="ECO:0007669"/>
    <property type="project" value="UniProtKB-KW"/>
</dbReference>
<evidence type="ECO:0000259" key="13">
    <source>
        <dbReference type="PROSITE" id="PS50111"/>
    </source>
</evidence>
<dbReference type="PROSITE" id="PS50885">
    <property type="entry name" value="HAMP"/>
    <property type="match status" value="1"/>
</dbReference>
<evidence type="ECO:0000256" key="8">
    <source>
        <dbReference type="ARBA" id="ARBA00023224"/>
    </source>
</evidence>
<evidence type="ECO:0000259" key="15">
    <source>
        <dbReference type="PROSITE" id="PS50885"/>
    </source>
</evidence>
<evidence type="ECO:0000256" key="9">
    <source>
        <dbReference type="ARBA" id="ARBA00029447"/>
    </source>
</evidence>
<accession>A0A084CMD8</accession>
<reference evidence="16 17" key="1">
    <citation type="submission" date="2014-03" db="EMBL/GenBank/DDBJ databases">
        <title>Selection and divergence in the genomes of co-occurring obligate luminous symbionts with specific hosts.</title>
        <authorList>
            <person name="Hendry T.A."/>
            <person name="de Wet J.R."/>
            <person name="Dunlap P.V."/>
        </authorList>
    </citation>
    <scope>NUCLEOTIDE SEQUENCE [LARGE SCALE GENOMIC DNA]</scope>
    <source>
        <strain evidence="16 17">Ppalp.1</strain>
    </source>
</reference>
<dbReference type="FunFam" id="1.10.287.950:FF:000001">
    <property type="entry name" value="Methyl-accepting chemotaxis sensory transducer"/>
    <property type="match status" value="1"/>
</dbReference>
<dbReference type="Proteomes" id="UP000053784">
    <property type="component" value="Unassembled WGS sequence"/>
</dbReference>
<dbReference type="SMART" id="SM00304">
    <property type="entry name" value="HAMP"/>
    <property type="match status" value="1"/>
</dbReference>
<comment type="similarity">
    <text evidence="9">Belongs to the methyl-accepting chemotaxis (MCP) protein family.</text>
</comment>
<keyword evidence="3" id="KW-0145">Chemotaxis</keyword>